<dbReference type="AlphaFoldDB" id="V5WKE1"/>
<feature type="domain" description="4Fe-4S ferredoxin-type" evidence="4">
    <location>
        <begin position="64"/>
        <end position="89"/>
    </location>
</feature>
<keyword evidence="3" id="KW-0411">Iron-sulfur</keyword>
<dbReference type="Proteomes" id="UP000018680">
    <property type="component" value="Chromosome"/>
</dbReference>
<accession>V5WKE1</accession>
<evidence type="ECO:0000256" key="3">
    <source>
        <dbReference type="ARBA" id="ARBA00023014"/>
    </source>
</evidence>
<evidence type="ECO:0000256" key="1">
    <source>
        <dbReference type="ARBA" id="ARBA00022723"/>
    </source>
</evidence>
<dbReference type="CDD" id="cd03110">
    <property type="entry name" value="SIMIBI_bact_arch"/>
    <property type="match status" value="1"/>
</dbReference>
<organism evidence="5 6">
    <name type="scientific">Salinispira pacifica</name>
    <dbReference type="NCBI Taxonomy" id="1307761"/>
    <lineage>
        <taxon>Bacteria</taxon>
        <taxon>Pseudomonadati</taxon>
        <taxon>Spirochaetota</taxon>
        <taxon>Spirochaetia</taxon>
        <taxon>Spirochaetales</taxon>
        <taxon>Spirochaetaceae</taxon>
        <taxon>Salinispira</taxon>
    </lineage>
</organism>
<dbReference type="Pfam" id="PF00037">
    <property type="entry name" value="Fer4"/>
    <property type="match status" value="2"/>
</dbReference>
<dbReference type="RefSeq" id="WP_024268565.1">
    <property type="nucleotide sequence ID" value="NC_023035.1"/>
</dbReference>
<dbReference type="Pfam" id="PF01656">
    <property type="entry name" value="CbiA"/>
    <property type="match status" value="1"/>
</dbReference>
<sequence>MGQHRLREITILSGKGGAGKTSLSASLLPWLDSPVLADCDVDAPDFDILLSPELEESRDFQGAQKARIDPEHCSQCGVCMQHCRFDAIDHIQGVHYVDPHSCEGCGVCAFVCPHNAVDLKPAVVGTVNRSKTPYGTLIHGKLIPGEEASGKLVSEVRKSARELAVAQNAGLIIVDGPPGIGCPAISSITGTDHVVLVTEPSPSGFHDLKRLAEVVSRFALPMTLVINKWDLDAPLAEQIQRFAEEQNIPVSMKIPFHRGIVDSILQRHIPSLGMKEEYEEWGMEQLIHALKEG</sequence>
<dbReference type="STRING" id="1307761.L21SP2_2304"/>
<dbReference type="InterPro" id="IPR002586">
    <property type="entry name" value="CobQ/CobB/MinD/ParA_Nub-bd_dom"/>
</dbReference>
<dbReference type="InterPro" id="IPR017896">
    <property type="entry name" value="4Fe4S_Fe-S-bd"/>
</dbReference>
<name>V5WKE1_9SPIO</name>
<dbReference type="InterPro" id="IPR017900">
    <property type="entry name" value="4Fe4S_Fe_S_CS"/>
</dbReference>
<evidence type="ECO:0000313" key="5">
    <source>
        <dbReference type="EMBL" id="AHC15661.1"/>
    </source>
</evidence>
<feature type="domain" description="4Fe-4S ferredoxin-type" evidence="4">
    <location>
        <begin position="93"/>
        <end position="122"/>
    </location>
</feature>
<dbReference type="GO" id="GO:0046872">
    <property type="term" value="F:metal ion binding"/>
    <property type="evidence" value="ECO:0007669"/>
    <property type="project" value="UniProtKB-KW"/>
</dbReference>
<dbReference type="Gene3D" id="3.40.50.300">
    <property type="entry name" value="P-loop containing nucleotide triphosphate hydrolases"/>
    <property type="match status" value="1"/>
</dbReference>
<dbReference type="eggNOG" id="COG1149">
    <property type="taxonomic scope" value="Bacteria"/>
</dbReference>
<dbReference type="PATRIC" id="fig|1307761.3.peg.2295"/>
<protein>
    <submittedName>
        <fullName evidence="5">MinD superfamily P-loop ATPase</fullName>
    </submittedName>
</protein>
<gene>
    <name evidence="5" type="ORF">L21SP2_2304</name>
</gene>
<dbReference type="Gene3D" id="3.30.70.20">
    <property type="match status" value="1"/>
</dbReference>
<dbReference type="PROSITE" id="PS51379">
    <property type="entry name" value="4FE4S_FER_2"/>
    <property type="match status" value="2"/>
</dbReference>
<keyword evidence="6" id="KW-1185">Reference proteome</keyword>
<dbReference type="OrthoDB" id="356549at2"/>
<dbReference type="HOGENOM" id="CLU_067767_1_0_12"/>
<dbReference type="PANTHER" id="PTHR43534:SF1">
    <property type="entry name" value="4FE-4S CLUSTER CONTAINING PARA FAMILY ATPASE PROTEIN"/>
    <property type="match status" value="1"/>
</dbReference>
<dbReference type="PANTHER" id="PTHR43534">
    <property type="entry name" value="MIND SUPERFAMILY P-LOOP ATPASE CONTAINING AN INSERTED FERREDOXIN DOMAIN"/>
    <property type="match status" value="1"/>
</dbReference>
<dbReference type="PROSITE" id="PS00198">
    <property type="entry name" value="4FE4S_FER_1"/>
    <property type="match status" value="1"/>
</dbReference>
<evidence type="ECO:0000259" key="4">
    <source>
        <dbReference type="PROSITE" id="PS51379"/>
    </source>
</evidence>
<evidence type="ECO:0000256" key="2">
    <source>
        <dbReference type="ARBA" id="ARBA00023004"/>
    </source>
</evidence>
<dbReference type="InterPro" id="IPR027417">
    <property type="entry name" value="P-loop_NTPase"/>
</dbReference>
<dbReference type="GO" id="GO:0051536">
    <property type="term" value="F:iron-sulfur cluster binding"/>
    <property type="evidence" value="ECO:0007669"/>
    <property type="project" value="UniProtKB-KW"/>
</dbReference>
<keyword evidence="2" id="KW-0408">Iron</keyword>
<dbReference type="KEGG" id="slr:L21SP2_2304"/>
<evidence type="ECO:0000313" key="6">
    <source>
        <dbReference type="Proteomes" id="UP000018680"/>
    </source>
</evidence>
<proteinExistence type="predicted"/>
<dbReference type="SUPFAM" id="SSF52540">
    <property type="entry name" value="P-loop containing nucleoside triphosphate hydrolases"/>
    <property type="match status" value="1"/>
</dbReference>
<keyword evidence="1" id="KW-0479">Metal-binding</keyword>
<reference evidence="5 6" key="1">
    <citation type="journal article" date="2015" name="Stand. Genomic Sci.">
        <title>Complete genome sequence and description of Salinispira pacifica gen. nov., sp. nov., a novel spirochaete isolated form a hypersaline microbial mat.</title>
        <authorList>
            <person name="Ben Hania W."/>
            <person name="Joseph M."/>
            <person name="Schumann P."/>
            <person name="Bunk B."/>
            <person name="Fiebig A."/>
            <person name="Sproer C."/>
            <person name="Klenk H.P."/>
            <person name="Fardeau M.L."/>
            <person name="Spring S."/>
        </authorList>
    </citation>
    <scope>NUCLEOTIDE SEQUENCE [LARGE SCALE GENOMIC DNA]</scope>
    <source>
        <strain evidence="5 6">L21-RPul-D2</strain>
    </source>
</reference>
<dbReference type="EMBL" id="CP006939">
    <property type="protein sequence ID" value="AHC15661.1"/>
    <property type="molecule type" value="Genomic_DNA"/>
</dbReference>